<dbReference type="GO" id="GO:0005886">
    <property type="term" value="C:plasma membrane"/>
    <property type="evidence" value="ECO:0007669"/>
    <property type="project" value="TreeGrafter"/>
</dbReference>
<dbReference type="GO" id="GO:0030424">
    <property type="term" value="C:axon"/>
    <property type="evidence" value="ECO:0007669"/>
    <property type="project" value="TreeGrafter"/>
</dbReference>
<dbReference type="InterPro" id="IPR003598">
    <property type="entry name" value="Ig_sub2"/>
</dbReference>
<dbReference type="Gene3D" id="2.60.40.10">
    <property type="entry name" value="Immunoglobulins"/>
    <property type="match status" value="4"/>
</dbReference>
<dbReference type="PANTHER" id="PTHR45080">
    <property type="entry name" value="CONTACTIN 5"/>
    <property type="match status" value="1"/>
</dbReference>
<dbReference type="InterPro" id="IPR036179">
    <property type="entry name" value="Ig-like_dom_sf"/>
</dbReference>
<dbReference type="InterPro" id="IPR003599">
    <property type="entry name" value="Ig_sub"/>
</dbReference>
<keyword evidence="2" id="KW-0393">Immunoglobulin domain</keyword>
<dbReference type="SUPFAM" id="SSF48726">
    <property type="entry name" value="Immunoglobulin"/>
    <property type="match status" value="3"/>
</dbReference>
<evidence type="ECO:0000259" key="4">
    <source>
        <dbReference type="PROSITE" id="PS50835"/>
    </source>
</evidence>
<proteinExistence type="predicted"/>
<feature type="domain" description="Ig-like" evidence="4">
    <location>
        <begin position="124"/>
        <end position="205"/>
    </location>
</feature>
<dbReference type="SUPFAM" id="SSF49265">
    <property type="entry name" value="Fibronectin type III"/>
    <property type="match status" value="1"/>
</dbReference>
<evidence type="ECO:0000313" key="6">
    <source>
        <dbReference type="EMBL" id="KAJ9599429.1"/>
    </source>
</evidence>
<dbReference type="PANTHER" id="PTHR45080:SF4">
    <property type="entry name" value="GH03113P"/>
    <property type="match status" value="1"/>
</dbReference>
<evidence type="ECO:0008006" key="8">
    <source>
        <dbReference type="Google" id="ProtNLM"/>
    </source>
</evidence>
<keyword evidence="1" id="KW-0677">Repeat</keyword>
<dbReference type="InterPro" id="IPR050958">
    <property type="entry name" value="Cell_Adh-Cytoskel_Orgn"/>
</dbReference>
<comment type="caution">
    <text evidence="6">The sequence shown here is derived from an EMBL/GenBank/DDBJ whole genome shotgun (WGS) entry which is preliminary data.</text>
</comment>
<dbReference type="PROSITE" id="PS50853">
    <property type="entry name" value="FN3"/>
    <property type="match status" value="1"/>
</dbReference>
<dbReference type="Pfam" id="PF07679">
    <property type="entry name" value="I-set"/>
    <property type="match status" value="1"/>
</dbReference>
<reference evidence="6" key="2">
    <citation type="submission" date="2023-05" db="EMBL/GenBank/DDBJ databases">
        <authorList>
            <person name="Fouks B."/>
        </authorList>
    </citation>
    <scope>NUCLEOTIDE SEQUENCE</scope>
    <source>
        <strain evidence="6">Stay&amp;Tobe</strain>
        <tissue evidence="6">Testes</tissue>
    </source>
</reference>
<dbReference type="Pfam" id="PF13927">
    <property type="entry name" value="Ig_3"/>
    <property type="match status" value="2"/>
</dbReference>
<protein>
    <recommendedName>
        <fullName evidence="8">Neurotrimin</fullName>
    </recommendedName>
</protein>
<accession>A0AAD8ERJ6</accession>
<sequence>MYQTPVFLAFLSALFSDLCVAREPYFRSVPTTVKTSENDTVLLPCYVDNVGFHTVRWWWENQLVADSNNPNLESPPRIKMLQNNTLQVSDLRAEDTGEYRCQIIRPEPWGPIQQVHAIEVLSPPSIITIPENGLIEVKLGDEVEMGCKATGVPHPVVTWSNDGEEILLLDNRPILRFHADMRQQAGIYKCVAINGVGNPATAKINLRVFFPPEIEAERSWIHAAPGVRTEIVCNVIADPEAKVTWLKKDVPVITSTRVVHLISGNRHILLFRSVHPLDLGFFKCRAVNDLGDNEQVIELSGVPNAAVFKNDSRTPIETNYTLIWEVDSYSVIIDYLLMFRRYDPITKPSPKWAKLIIPADSSAPGPIQSKSYTLTGLTIATTYEAVVQSRNKFGWSKPSPAVLRFGTAGADLGYHEHIFPTETHPEENIILRAEIAAILNTPNSGTAVQFSFLFMMSLLITIIRL</sequence>
<dbReference type="InterPro" id="IPR036116">
    <property type="entry name" value="FN3_sf"/>
</dbReference>
<dbReference type="InterPro" id="IPR003961">
    <property type="entry name" value="FN3_dom"/>
</dbReference>
<dbReference type="CDD" id="cd00096">
    <property type="entry name" value="Ig"/>
    <property type="match status" value="1"/>
</dbReference>
<evidence type="ECO:0000256" key="2">
    <source>
        <dbReference type="ARBA" id="ARBA00023319"/>
    </source>
</evidence>
<feature type="domain" description="Ig-like" evidence="4">
    <location>
        <begin position="212"/>
        <end position="300"/>
    </location>
</feature>
<feature type="chain" id="PRO_5042242495" description="Neurotrimin" evidence="3">
    <location>
        <begin position="22"/>
        <end position="465"/>
    </location>
</feature>
<dbReference type="GO" id="GO:0050808">
    <property type="term" value="P:synapse organization"/>
    <property type="evidence" value="ECO:0007669"/>
    <property type="project" value="TreeGrafter"/>
</dbReference>
<reference evidence="6" key="1">
    <citation type="journal article" date="2023" name="IScience">
        <title>Live-bearing cockroach genome reveals convergent evolutionary mechanisms linked to viviparity in insects and beyond.</title>
        <authorList>
            <person name="Fouks B."/>
            <person name="Harrison M.C."/>
            <person name="Mikhailova A.A."/>
            <person name="Marchal E."/>
            <person name="English S."/>
            <person name="Carruthers M."/>
            <person name="Jennings E.C."/>
            <person name="Chiamaka E.L."/>
            <person name="Frigard R.A."/>
            <person name="Pippel M."/>
            <person name="Attardo G.M."/>
            <person name="Benoit J.B."/>
            <person name="Bornberg-Bauer E."/>
            <person name="Tobe S.S."/>
        </authorList>
    </citation>
    <scope>NUCLEOTIDE SEQUENCE</scope>
    <source>
        <strain evidence="6">Stay&amp;Tobe</strain>
    </source>
</reference>
<feature type="signal peptide" evidence="3">
    <location>
        <begin position="1"/>
        <end position="21"/>
    </location>
</feature>
<evidence type="ECO:0000259" key="5">
    <source>
        <dbReference type="PROSITE" id="PS50853"/>
    </source>
</evidence>
<feature type="domain" description="Fibronectin type-III" evidence="5">
    <location>
        <begin position="302"/>
        <end position="410"/>
    </location>
</feature>
<organism evidence="6 7">
    <name type="scientific">Diploptera punctata</name>
    <name type="common">Pacific beetle cockroach</name>
    <dbReference type="NCBI Taxonomy" id="6984"/>
    <lineage>
        <taxon>Eukaryota</taxon>
        <taxon>Metazoa</taxon>
        <taxon>Ecdysozoa</taxon>
        <taxon>Arthropoda</taxon>
        <taxon>Hexapoda</taxon>
        <taxon>Insecta</taxon>
        <taxon>Pterygota</taxon>
        <taxon>Neoptera</taxon>
        <taxon>Polyneoptera</taxon>
        <taxon>Dictyoptera</taxon>
        <taxon>Blattodea</taxon>
        <taxon>Blaberoidea</taxon>
        <taxon>Blaberidae</taxon>
        <taxon>Diplopterinae</taxon>
        <taxon>Diploptera</taxon>
    </lineage>
</organism>
<dbReference type="Proteomes" id="UP001233999">
    <property type="component" value="Unassembled WGS sequence"/>
</dbReference>
<dbReference type="SMART" id="SM00408">
    <property type="entry name" value="IGc2"/>
    <property type="match status" value="3"/>
</dbReference>
<dbReference type="SMART" id="SM00409">
    <property type="entry name" value="IG"/>
    <property type="match status" value="3"/>
</dbReference>
<dbReference type="GO" id="GO:0043025">
    <property type="term" value="C:neuronal cell body"/>
    <property type="evidence" value="ECO:0007669"/>
    <property type="project" value="TreeGrafter"/>
</dbReference>
<name>A0AAD8ERJ6_DIPPU</name>
<dbReference type="AlphaFoldDB" id="A0AAD8ERJ6"/>
<keyword evidence="3" id="KW-0732">Signal</keyword>
<gene>
    <name evidence="6" type="ORF">L9F63_010098</name>
</gene>
<feature type="domain" description="Ig-like" evidence="4">
    <location>
        <begin position="24"/>
        <end position="103"/>
    </location>
</feature>
<evidence type="ECO:0000256" key="1">
    <source>
        <dbReference type="ARBA" id="ARBA00022737"/>
    </source>
</evidence>
<dbReference type="PROSITE" id="PS50835">
    <property type="entry name" value="IG_LIKE"/>
    <property type="match status" value="3"/>
</dbReference>
<evidence type="ECO:0000313" key="7">
    <source>
        <dbReference type="Proteomes" id="UP001233999"/>
    </source>
</evidence>
<keyword evidence="7" id="KW-1185">Reference proteome</keyword>
<dbReference type="InterPro" id="IPR007110">
    <property type="entry name" value="Ig-like_dom"/>
</dbReference>
<dbReference type="GO" id="GO:0008046">
    <property type="term" value="F:axon guidance receptor activity"/>
    <property type="evidence" value="ECO:0007669"/>
    <property type="project" value="TreeGrafter"/>
</dbReference>
<dbReference type="InterPro" id="IPR013783">
    <property type="entry name" value="Ig-like_fold"/>
</dbReference>
<dbReference type="GO" id="GO:0007156">
    <property type="term" value="P:homophilic cell adhesion via plasma membrane adhesion molecules"/>
    <property type="evidence" value="ECO:0007669"/>
    <property type="project" value="TreeGrafter"/>
</dbReference>
<dbReference type="EMBL" id="JASPKZ010000811">
    <property type="protein sequence ID" value="KAJ9599429.1"/>
    <property type="molecule type" value="Genomic_DNA"/>
</dbReference>
<dbReference type="InterPro" id="IPR013098">
    <property type="entry name" value="Ig_I-set"/>
</dbReference>
<dbReference type="CDD" id="cd00063">
    <property type="entry name" value="FN3"/>
    <property type="match status" value="1"/>
</dbReference>
<evidence type="ECO:0000256" key="3">
    <source>
        <dbReference type="SAM" id="SignalP"/>
    </source>
</evidence>